<dbReference type="EMBL" id="CM007385">
    <property type="protein sequence ID" value="ONK69747.1"/>
    <property type="molecule type" value="Genomic_DNA"/>
</dbReference>
<dbReference type="Gramene" id="ONK69747">
    <property type="protein sequence ID" value="ONK69747"/>
    <property type="gene ID" value="A4U43_C05F26300"/>
</dbReference>
<reference evidence="3" key="1">
    <citation type="journal article" date="2017" name="Nat. Commun.">
        <title>The asparagus genome sheds light on the origin and evolution of a young Y chromosome.</title>
        <authorList>
            <person name="Harkess A."/>
            <person name="Zhou J."/>
            <person name="Xu C."/>
            <person name="Bowers J.E."/>
            <person name="Van der Hulst R."/>
            <person name="Ayyampalayam S."/>
            <person name="Mercati F."/>
            <person name="Riccardi P."/>
            <person name="McKain M.R."/>
            <person name="Kakrana A."/>
            <person name="Tang H."/>
            <person name="Ray J."/>
            <person name="Groenendijk J."/>
            <person name="Arikit S."/>
            <person name="Mathioni S.M."/>
            <person name="Nakano M."/>
            <person name="Shan H."/>
            <person name="Telgmann-Rauber A."/>
            <person name="Kanno A."/>
            <person name="Yue Z."/>
            <person name="Chen H."/>
            <person name="Li W."/>
            <person name="Chen Y."/>
            <person name="Xu X."/>
            <person name="Zhang Y."/>
            <person name="Luo S."/>
            <person name="Chen H."/>
            <person name="Gao J."/>
            <person name="Mao Z."/>
            <person name="Pires J.C."/>
            <person name="Luo M."/>
            <person name="Kudrna D."/>
            <person name="Wing R.A."/>
            <person name="Meyers B.C."/>
            <person name="Yi K."/>
            <person name="Kong H."/>
            <person name="Lavrijsen P."/>
            <person name="Sunseri F."/>
            <person name="Falavigna A."/>
            <person name="Ye Y."/>
            <person name="Leebens-Mack J.H."/>
            <person name="Chen G."/>
        </authorList>
    </citation>
    <scope>NUCLEOTIDE SEQUENCE [LARGE SCALE GENOMIC DNA]</scope>
    <source>
        <strain evidence="3">cv. DH0086</strain>
    </source>
</reference>
<evidence type="ECO:0000313" key="2">
    <source>
        <dbReference type="EMBL" id="ONK69747.1"/>
    </source>
</evidence>
<protein>
    <submittedName>
        <fullName evidence="2">Uncharacterized protein</fullName>
    </submittedName>
</protein>
<dbReference type="AlphaFoldDB" id="A0A5P1EX47"/>
<accession>A0A5P1EX47</accession>
<name>A0A5P1EX47_ASPOF</name>
<sequence>MTADFVGDSGVPSADPDDPGHAVVGRGEEMRRDKLTAEEKLCASLVLIYPAKSPQNPKQIFFPFTLSLMTASASSSSSLIHRVFSPLSSPNGGNLSFRSQLPVGPSKPTLLSMRTPPLAVAFARRNKKSSSLISSNEKKSPKLRWLTIKSY</sequence>
<evidence type="ECO:0000313" key="3">
    <source>
        <dbReference type="Proteomes" id="UP000243459"/>
    </source>
</evidence>
<proteinExistence type="predicted"/>
<feature type="region of interest" description="Disordered" evidence="1">
    <location>
        <begin position="1"/>
        <end position="31"/>
    </location>
</feature>
<organism evidence="2 3">
    <name type="scientific">Asparagus officinalis</name>
    <name type="common">Garden asparagus</name>
    <dbReference type="NCBI Taxonomy" id="4686"/>
    <lineage>
        <taxon>Eukaryota</taxon>
        <taxon>Viridiplantae</taxon>
        <taxon>Streptophyta</taxon>
        <taxon>Embryophyta</taxon>
        <taxon>Tracheophyta</taxon>
        <taxon>Spermatophyta</taxon>
        <taxon>Magnoliopsida</taxon>
        <taxon>Liliopsida</taxon>
        <taxon>Asparagales</taxon>
        <taxon>Asparagaceae</taxon>
        <taxon>Asparagoideae</taxon>
        <taxon>Asparagus</taxon>
    </lineage>
</organism>
<evidence type="ECO:0000256" key="1">
    <source>
        <dbReference type="SAM" id="MobiDB-lite"/>
    </source>
</evidence>
<keyword evidence="3" id="KW-1185">Reference proteome</keyword>
<gene>
    <name evidence="2" type="ORF">A4U43_C05F26300</name>
</gene>
<dbReference type="Proteomes" id="UP000243459">
    <property type="component" value="Chromosome 5"/>
</dbReference>